<dbReference type="EMBL" id="GGEC01059588">
    <property type="protein sequence ID" value="MBX40072.1"/>
    <property type="molecule type" value="Transcribed_RNA"/>
</dbReference>
<sequence>MTCARAYFYIFKNSGLKLHGSGSIQVNKI</sequence>
<accession>A0A2P2NC95</accession>
<reference evidence="1" key="1">
    <citation type="submission" date="2018-02" db="EMBL/GenBank/DDBJ databases">
        <title>Rhizophora mucronata_Transcriptome.</title>
        <authorList>
            <person name="Meera S.P."/>
            <person name="Sreeshan A."/>
            <person name="Augustine A."/>
        </authorList>
    </citation>
    <scope>NUCLEOTIDE SEQUENCE</scope>
    <source>
        <tissue evidence="1">Leaf</tissue>
    </source>
</reference>
<dbReference type="AlphaFoldDB" id="A0A2P2NC95"/>
<proteinExistence type="predicted"/>
<protein>
    <submittedName>
        <fullName evidence="1">Uncharacterized protein</fullName>
    </submittedName>
</protein>
<evidence type="ECO:0000313" key="1">
    <source>
        <dbReference type="EMBL" id="MBX40072.1"/>
    </source>
</evidence>
<organism evidence="1">
    <name type="scientific">Rhizophora mucronata</name>
    <name type="common">Asiatic mangrove</name>
    <dbReference type="NCBI Taxonomy" id="61149"/>
    <lineage>
        <taxon>Eukaryota</taxon>
        <taxon>Viridiplantae</taxon>
        <taxon>Streptophyta</taxon>
        <taxon>Embryophyta</taxon>
        <taxon>Tracheophyta</taxon>
        <taxon>Spermatophyta</taxon>
        <taxon>Magnoliopsida</taxon>
        <taxon>eudicotyledons</taxon>
        <taxon>Gunneridae</taxon>
        <taxon>Pentapetalae</taxon>
        <taxon>rosids</taxon>
        <taxon>fabids</taxon>
        <taxon>Malpighiales</taxon>
        <taxon>Rhizophoraceae</taxon>
        <taxon>Rhizophora</taxon>
    </lineage>
</organism>
<name>A0A2P2NC95_RHIMU</name>